<name>A0AAD4KYY6_9EURO</name>
<accession>A0AAD4KYY6</accession>
<dbReference type="Gene3D" id="3.40.50.300">
    <property type="entry name" value="P-loop containing nucleotide triphosphate hydrolases"/>
    <property type="match status" value="1"/>
</dbReference>
<evidence type="ECO:0000313" key="6">
    <source>
        <dbReference type="Proteomes" id="UP001201262"/>
    </source>
</evidence>
<dbReference type="PANTHER" id="PTHR10039">
    <property type="entry name" value="AMELOGENIN"/>
    <property type="match status" value="1"/>
</dbReference>
<evidence type="ECO:0000259" key="2">
    <source>
        <dbReference type="Pfam" id="PF22939"/>
    </source>
</evidence>
<keyword evidence="6" id="KW-1185">Reference proteome</keyword>
<dbReference type="SUPFAM" id="SSF52540">
    <property type="entry name" value="P-loop containing nucleoside triphosphate hydrolases"/>
    <property type="match status" value="1"/>
</dbReference>
<dbReference type="RefSeq" id="XP_046077129.1">
    <property type="nucleotide sequence ID" value="XM_046210474.1"/>
</dbReference>
<dbReference type="InterPro" id="IPR027417">
    <property type="entry name" value="P-loop_NTPase"/>
</dbReference>
<feature type="domain" description="Nephrocystin 3-like N-terminal" evidence="4">
    <location>
        <begin position="255"/>
        <end position="416"/>
    </location>
</feature>
<comment type="caution">
    <text evidence="5">The sequence shown here is derived from an EMBL/GenBank/DDBJ whole genome shotgun (WGS) entry which is preliminary data.</text>
</comment>
<dbReference type="InterPro" id="IPR054471">
    <property type="entry name" value="GPIID_WHD"/>
</dbReference>
<proteinExistence type="predicted"/>
<dbReference type="Proteomes" id="UP001201262">
    <property type="component" value="Unassembled WGS sequence"/>
</dbReference>
<gene>
    <name evidence="5" type="ORF">BGW36DRAFT_287051</name>
</gene>
<dbReference type="GeneID" id="70240761"/>
<evidence type="ECO:0000256" key="1">
    <source>
        <dbReference type="ARBA" id="ARBA00022737"/>
    </source>
</evidence>
<dbReference type="InterPro" id="IPR056884">
    <property type="entry name" value="NPHP3-like_N"/>
</dbReference>
<dbReference type="PANTHER" id="PTHR10039:SF14">
    <property type="entry name" value="NACHT DOMAIN-CONTAINING PROTEIN"/>
    <property type="match status" value="1"/>
</dbReference>
<dbReference type="InterPro" id="IPR056125">
    <property type="entry name" value="DUF7708"/>
</dbReference>
<feature type="domain" description="DUF7708" evidence="3">
    <location>
        <begin position="63"/>
        <end position="195"/>
    </location>
</feature>
<evidence type="ECO:0008006" key="7">
    <source>
        <dbReference type="Google" id="ProtNLM"/>
    </source>
</evidence>
<feature type="domain" description="GPI inositol-deacylase winged helix" evidence="2">
    <location>
        <begin position="523"/>
        <end position="595"/>
    </location>
</feature>
<dbReference type="Pfam" id="PF22939">
    <property type="entry name" value="WHD_GPIID"/>
    <property type="match status" value="1"/>
</dbReference>
<evidence type="ECO:0000313" key="5">
    <source>
        <dbReference type="EMBL" id="KAH8704111.1"/>
    </source>
</evidence>
<dbReference type="Pfam" id="PF24809">
    <property type="entry name" value="DUF7708"/>
    <property type="match status" value="1"/>
</dbReference>
<reference evidence="5" key="1">
    <citation type="submission" date="2021-12" db="EMBL/GenBank/DDBJ databases">
        <title>Convergent genome expansion in fungi linked to evolution of root-endophyte symbiosis.</title>
        <authorList>
            <consortium name="DOE Joint Genome Institute"/>
            <person name="Ke Y.-H."/>
            <person name="Bonito G."/>
            <person name="Liao H.-L."/>
            <person name="Looney B."/>
            <person name="Rojas-Flechas A."/>
            <person name="Nash J."/>
            <person name="Hameed K."/>
            <person name="Schadt C."/>
            <person name="Martin F."/>
            <person name="Crous P.W."/>
            <person name="Miettinen O."/>
            <person name="Magnuson J.K."/>
            <person name="Labbe J."/>
            <person name="Jacobson D."/>
            <person name="Doktycz M.J."/>
            <person name="Veneault-Fourrey C."/>
            <person name="Kuo A."/>
            <person name="Mondo S."/>
            <person name="Calhoun S."/>
            <person name="Riley R."/>
            <person name="Ohm R."/>
            <person name="LaButti K."/>
            <person name="Andreopoulos B."/>
            <person name="Pangilinan J."/>
            <person name="Nolan M."/>
            <person name="Tritt A."/>
            <person name="Clum A."/>
            <person name="Lipzen A."/>
            <person name="Daum C."/>
            <person name="Barry K."/>
            <person name="Grigoriev I.V."/>
            <person name="Vilgalys R."/>
        </authorList>
    </citation>
    <scope>NUCLEOTIDE SEQUENCE</scope>
    <source>
        <strain evidence="5">PMI_201</strain>
    </source>
</reference>
<dbReference type="EMBL" id="JAJTJA010000002">
    <property type="protein sequence ID" value="KAH8704111.1"/>
    <property type="molecule type" value="Genomic_DNA"/>
</dbReference>
<dbReference type="Pfam" id="PF24883">
    <property type="entry name" value="NPHP3_N"/>
    <property type="match status" value="1"/>
</dbReference>
<evidence type="ECO:0000259" key="3">
    <source>
        <dbReference type="Pfam" id="PF24809"/>
    </source>
</evidence>
<dbReference type="AlphaFoldDB" id="A0AAD4KYY6"/>
<protein>
    <recommendedName>
        <fullName evidence="7">NACHT domain-containing protein</fullName>
    </recommendedName>
</protein>
<organism evidence="5 6">
    <name type="scientific">Talaromyces proteolyticus</name>
    <dbReference type="NCBI Taxonomy" id="1131652"/>
    <lineage>
        <taxon>Eukaryota</taxon>
        <taxon>Fungi</taxon>
        <taxon>Dikarya</taxon>
        <taxon>Ascomycota</taxon>
        <taxon>Pezizomycotina</taxon>
        <taxon>Eurotiomycetes</taxon>
        <taxon>Eurotiomycetidae</taxon>
        <taxon>Eurotiales</taxon>
        <taxon>Trichocomaceae</taxon>
        <taxon>Talaromyces</taxon>
        <taxon>Talaromyces sect. Bacilispori</taxon>
    </lineage>
</organism>
<evidence type="ECO:0000259" key="4">
    <source>
        <dbReference type="Pfam" id="PF24883"/>
    </source>
</evidence>
<sequence length="1139" mass="130526">MASIDPVQQAFADAKHSFRTKLKDPDIYKQILATSNINDVYDATKKLQEQKQGNSRHLNKIKPFLNCLNRYAGVIETFVQVKPEIMALIWGPLKLLLLWSSEVTTAQDKFTNTLVELGHAMPHMDLIGSLFGANDAIKAAMGLLFEDILEFYRISFDFFRKPHWKTLIDALWDGQVKKFNEVITNLRQHSTLLREGVTLADIREARDHRIRSLDLLDETHKYQQRQKFSSLRDRFSVDFHDERLDWIRNRSVSGCEKWLLEDAAFCSWRDDSRKGSQISAWLWFHGIPGAGKTYICGAAIDHLRQHKQNKTLFAFLSYTNNTSQTALTILQSFIFQAAEDDPDFQSVLVDAKERELRGNTGYVMKLLKSWLQTAGPTYVVIDGLDEMECSERQILLQKLEELSKGCDELRFLVCCRLEADIYKALEGKSTNIQVNERNSGSIQTYINSRFDDLIKSHRFDPNTELELRVLLSPLSAKAKGYVAEINSMDEIRSELKALPNDLDDAYKRIFQRINKLPPPRREKRRKILGWIGCAPIPMTIFEMKQALSVYRANGVSRVSTELFGLDFLHMCGPFIEIVNGKLQFVHFTVQEYIFSREIPDFIDKREATRDLAAAFLAYLDSGILEPDVDDDRISRDIMRGKYRLLQYAHFYLPTLLQRLNSMSPVSESVGRLLDRLARHCSNDKFQPMVNSREPPYANDHYKNHWPIGYECARRTFQFHIAEKRWSWNQSNSEAWVNFDPLNTSKMLVRIQDLYEELVHDNGTYKKIETHYVPRLFKCTYLFCTYSRQGFETRHDRDAHITHHERPCKCPVPNCIYFTLGFNTQKRCDEHLAEIHASKFSVDDLSNMNTVDIQPLLFALVMEGDFENIRRLVASPGGKKLSPEVLASARLIGAQQGSLAITRFLAPPDETNVPLKIVKAAMRSQDTECAEWVIARSDTDDCTELMKTVLGVKSEEIYGMWEQYIIDKIKSQKSRQNMDPLFLVDVCEGPGLVNEVFRQQVFSGIKGSILKETRLQHTLEKLKDDIDRSTLGAILVRVAKSSCTLSLAKQLLSYGAPIDHPRRTISRSGRLVYGGVGMTALHAAAKKTNEDAALLIKHLVLLGAEAFDVRMKDEPGPKGIKQFIGLEWSDLVAQAQLTRQ</sequence>
<keyword evidence="1" id="KW-0677">Repeat</keyword>